<evidence type="ECO:0000256" key="2">
    <source>
        <dbReference type="ARBA" id="ARBA00007776"/>
    </source>
</evidence>
<evidence type="ECO:0000256" key="3">
    <source>
        <dbReference type="ARBA" id="ARBA00022475"/>
    </source>
</evidence>
<evidence type="ECO:0000256" key="6">
    <source>
        <dbReference type="ARBA" id="ARBA00022989"/>
    </source>
</evidence>
<accession>A0A7D4NLY1</accession>
<evidence type="ECO:0000256" key="1">
    <source>
        <dbReference type="ARBA" id="ARBA00004651"/>
    </source>
</evidence>
<dbReference type="KEGG" id="txa:HQN79_08890"/>
<keyword evidence="11" id="KW-1185">Reference proteome</keyword>
<keyword evidence="5 8" id="KW-0133">Cell shape</keyword>
<evidence type="ECO:0000313" key="10">
    <source>
        <dbReference type="EMBL" id="QKI89674.1"/>
    </source>
</evidence>
<feature type="transmembrane region" description="Helical" evidence="9">
    <location>
        <begin position="74"/>
        <end position="94"/>
    </location>
</feature>
<comment type="function">
    <text evidence="8">Involved in formation of the rod shape of the cell. May also contribute to regulation of formation of penicillin-binding proteins.</text>
</comment>
<dbReference type="InterPro" id="IPR026034">
    <property type="entry name" value="MreD_proteobac"/>
</dbReference>
<proteinExistence type="inferred from homology"/>
<organism evidence="10 11">
    <name type="scientific">Thiomicrorhabdus xiamenensis</name>
    <dbReference type="NCBI Taxonomy" id="2739063"/>
    <lineage>
        <taxon>Bacteria</taxon>
        <taxon>Pseudomonadati</taxon>
        <taxon>Pseudomonadota</taxon>
        <taxon>Gammaproteobacteria</taxon>
        <taxon>Thiotrichales</taxon>
        <taxon>Piscirickettsiaceae</taxon>
        <taxon>Thiomicrorhabdus</taxon>
    </lineage>
</organism>
<dbReference type="PANTHER" id="PTHR37484:SF1">
    <property type="entry name" value="ROD SHAPE-DETERMINING PROTEIN MRED"/>
    <property type="match status" value="1"/>
</dbReference>
<evidence type="ECO:0000256" key="7">
    <source>
        <dbReference type="ARBA" id="ARBA00023136"/>
    </source>
</evidence>
<comment type="subcellular location">
    <subcellularLocation>
        <location evidence="8">Cell inner membrane</location>
    </subcellularLocation>
    <subcellularLocation>
        <location evidence="1">Cell membrane</location>
        <topology evidence="1">Multi-pass membrane protein</topology>
    </subcellularLocation>
</comment>
<dbReference type="EMBL" id="CP054020">
    <property type="protein sequence ID" value="QKI89674.1"/>
    <property type="molecule type" value="Genomic_DNA"/>
</dbReference>
<name>A0A7D4NLY1_9GAMM</name>
<dbReference type="GO" id="GO:0008360">
    <property type="term" value="P:regulation of cell shape"/>
    <property type="evidence" value="ECO:0007669"/>
    <property type="project" value="UniProtKB-UniRule"/>
</dbReference>
<evidence type="ECO:0000256" key="8">
    <source>
        <dbReference type="PIRNR" id="PIRNR018472"/>
    </source>
</evidence>
<protein>
    <recommendedName>
        <fullName evidence="8">Rod shape-determining protein MreD</fullName>
    </recommendedName>
</protein>
<feature type="transmembrane region" description="Helical" evidence="9">
    <location>
        <begin position="137"/>
        <end position="157"/>
    </location>
</feature>
<feature type="transmembrane region" description="Helical" evidence="9">
    <location>
        <begin position="106"/>
        <end position="125"/>
    </location>
</feature>
<evidence type="ECO:0000256" key="9">
    <source>
        <dbReference type="SAM" id="Phobius"/>
    </source>
</evidence>
<gene>
    <name evidence="10" type="primary">mreD</name>
    <name evidence="10" type="ORF">HQN79_08890</name>
</gene>
<dbReference type="NCBIfam" id="TIGR03426">
    <property type="entry name" value="shape_MreD"/>
    <property type="match status" value="1"/>
</dbReference>
<reference evidence="10 11" key="1">
    <citation type="submission" date="2020-05" db="EMBL/GenBank/DDBJ databases">
        <title>Thiomicrorhabdus sediminis sp.nov. and Thiomicrorhabdus xiamenensis sp.nov., novel sulfur-oxidizing bacteria isolated from coastal sediment.</title>
        <authorList>
            <person name="Liu X."/>
        </authorList>
    </citation>
    <scope>NUCLEOTIDE SEQUENCE [LARGE SCALE GENOMIC DNA]</scope>
    <source>
        <strain evidence="10 11">G2</strain>
    </source>
</reference>
<comment type="similarity">
    <text evidence="2 8">Belongs to the MreD family.</text>
</comment>
<keyword evidence="8" id="KW-0997">Cell inner membrane</keyword>
<evidence type="ECO:0000313" key="11">
    <source>
        <dbReference type="Proteomes" id="UP000504724"/>
    </source>
</evidence>
<keyword evidence="7 8" id="KW-0472">Membrane</keyword>
<dbReference type="AlphaFoldDB" id="A0A7D4NLY1"/>
<evidence type="ECO:0000256" key="5">
    <source>
        <dbReference type="ARBA" id="ARBA00022960"/>
    </source>
</evidence>
<dbReference type="GO" id="GO:0005886">
    <property type="term" value="C:plasma membrane"/>
    <property type="evidence" value="ECO:0007669"/>
    <property type="project" value="UniProtKB-SubCell"/>
</dbReference>
<dbReference type="InterPro" id="IPR007227">
    <property type="entry name" value="Cell_shape_determining_MreD"/>
</dbReference>
<feature type="transmembrane region" description="Helical" evidence="9">
    <location>
        <begin position="12"/>
        <end position="30"/>
    </location>
</feature>
<keyword evidence="6 9" id="KW-1133">Transmembrane helix</keyword>
<dbReference type="RefSeq" id="WP_173285721.1">
    <property type="nucleotide sequence ID" value="NZ_CP054020.1"/>
</dbReference>
<dbReference type="PANTHER" id="PTHR37484">
    <property type="entry name" value="ROD SHAPE-DETERMINING PROTEIN MRED"/>
    <property type="match status" value="1"/>
</dbReference>
<dbReference type="Pfam" id="PF04093">
    <property type="entry name" value="MreD"/>
    <property type="match status" value="1"/>
</dbReference>
<keyword evidence="3 8" id="KW-1003">Cell membrane</keyword>
<evidence type="ECO:0000256" key="4">
    <source>
        <dbReference type="ARBA" id="ARBA00022692"/>
    </source>
</evidence>
<dbReference type="PIRSF" id="PIRSF018472">
    <property type="entry name" value="MreD_proteobac"/>
    <property type="match status" value="1"/>
</dbReference>
<sequence length="168" mass="19495">MGDNFIYISSRQVRWLIVLSFVFALILDSINIIGQNYLFLPPFTLLVLLYWAGHFLDYTYMGTAFAIGLFADTIYQNTLGVHALIYVVLTFAMLRHRLRFRGYTIWQQSLNIVGFCFIYQIMHLFTLAPKLDDQQQLAYWIMPLVGGVLWALIALSLNRLSQQNVTEN</sequence>
<keyword evidence="4 9" id="KW-0812">Transmembrane</keyword>
<dbReference type="Proteomes" id="UP000504724">
    <property type="component" value="Chromosome"/>
</dbReference>